<reference evidence="1 2" key="1">
    <citation type="submission" date="2024-07" db="EMBL/GenBank/DDBJ databases">
        <title>Section-level genome sequencing and comparative genomics of Aspergillus sections Usti and Cavernicolus.</title>
        <authorList>
            <consortium name="Lawrence Berkeley National Laboratory"/>
            <person name="Nybo J.L."/>
            <person name="Vesth T.C."/>
            <person name="Theobald S."/>
            <person name="Frisvad J.C."/>
            <person name="Larsen T.O."/>
            <person name="Kjaerboelling I."/>
            <person name="Rothschild-Mancinelli K."/>
            <person name="Lyhne E.K."/>
            <person name="Kogle M.E."/>
            <person name="Barry K."/>
            <person name="Clum A."/>
            <person name="Na H."/>
            <person name="Ledsgaard L."/>
            <person name="Lin J."/>
            <person name="Lipzen A."/>
            <person name="Kuo A."/>
            <person name="Riley R."/>
            <person name="Mondo S."/>
            <person name="Labutti K."/>
            <person name="Haridas S."/>
            <person name="Pangalinan J."/>
            <person name="Salamov A.A."/>
            <person name="Simmons B.A."/>
            <person name="Magnuson J.K."/>
            <person name="Chen J."/>
            <person name="Drula E."/>
            <person name="Henrissat B."/>
            <person name="Wiebenga A."/>
            <person name="Lubbers R.J."/>
            <person name="Gomes A.C."/>
            <person name="Makela M.R."/>
            <person name="Stajich J."/>
            <person name="Grigoriev I.V."/>
            <person name="Mortensen U.H."/>
            <person name="De Vries R.P."/>
            <person name="Baker S.E."/>
            <person name="Andersen M.R."/>
        </authorList>
    </citation>
    <scope>NUCLEOTIDE SEQUENCE [LARGE SCALE GENOMIC DNA]</scope>
    <source>
        <strain evidence="1 2">CBS 588.65</strain>
    </source>
</reference>
<organism evidence="1 2">
    <name type="scientific">Aspergillus granulosus</name>
    <dbReference type="NCBI Taxonomy" id="176169"/>
    <lineage>
        <taxon>Eukaryota</taxon>
        <taxon>Fungi</taxon>
        <taxon>Dikarya</taxon>
        <taxon>Ascomycota</taxon>
        <taxon>Pezizomycotina</taxon>
        <taxon>Eurotiomycetes</taxon>
        <taxon>Eurotiomycetidae</taxon>
        <taxon>Eurotiales</taxon>
        <taxon>Aspergillaceae</taxon>
        <taxon>Aspergillus</taxon>
        <taxon>Aspergillus subgen. Nidulantes</taxon>
    </lineage>
</organism>
<protein>
    <submittedName>
        <fullName evidence="1">Uncharacterized protein</fullName>
    </submittedName>
</protein>
<sequence>MSRRLSLSSLFHPGLSLRRERKMRVSISRKLQMEFDVNIFHRTGFHLDELSPTPYAKDVKVPTLVARVREDTMTYPGDVQAIHDNIGAEEKELFWIEGTTRRFDGYNYFGEHPEQMLRWFKKYVF</sequence>
<name>A0ABR4HTY7_9EURO</name>
<dbReference type="EMBL" id="JBFXLT010000012">
    <property type="protein sequence ID" value="KAL2818949.1"/>
    <property type="molecule type" value="Genomic_DNA"/>
</dbReference>
<comment type="caution">
    <text evidence="1">The sequence shown here is derived from an EMBL/GenBank/DDBJ whole genome shotgun (WGS) entry which is preliminary data.</text>
</comment>
<dbReference type="SUPFAM" id="SSF53474">
    <property type="entry name" value="alpha/beta-Hydrolases"/>
    <property type="match status" value="1"/>
</dbReference>
<dbReference type="Gene3D" id="3.40.50.1820">
    <property type="entry name" value="alpha/beta hydrolase"/>
    <property type="match status" value="1"/>
</dbReference>
<evidence type="ECO:0000313" key="1">
    <source>
        <dbReference type="EMBL" id="KAL2818949.1"/>
    </source>
</evidence>
<dbReference type="Proteomes" id="UP001610334">
    <property type="component" value="Unassembled WGS sequence"/>
</dbReference>
<keyword evidence="2" id="KW-1185">Reference proteome</keyword>
<gene>
    <name evidence="1" type="ORF">BJX63DRAFT_48580</name>
</gene>
<accession>A0ABR4HTY7</accession>
<evidence type="ECO:0000313" key="2">
    <source>
        <dbReference type="Proteomes" id="UP001610334"/>
    </source>
</evidence>
<proteinExistence type="predicted"/>
<dbReference type="InterPro" id="IPR029058">
    <property type="entry name" value="AB_hydrolase_fold"/>
</dbReference>